<evidence type="ECO:0000259" key="1">
    <source>
        <dbReference type="PROSITE" id="PS50181"/>
    </source>
</evidence>
<organism evidence="2 3">
    <name type="scientific">Pristionchus entomophagus</name>
    <dbReference type="NCBI Taxonomy" id="358040"/>
    <lineage>
        <taxon>Eukaryota</taxon>
        <taxon>Metazoa</taxon>
        <taxon>Ecdysozoa</taxon>
        <taxon>Nematoda</taxon>
        <taxon>Chromadorea</taxon>
        <taxon>Rhabditida</taxon>
        <taxon>Rhabditina</taxon>
        <taxon>Diplogasteromorpha</taxon>
        <taxon>Diplogasteroidea</taxon>
        <taxon>Neodiplogasteridae</taxon>
        <taxon>Pristionchus</taxon>
    </lineage>
</organism>
<keyword evidence="3" id="KW-1185">Reference proteome</keyword>
<accession>A0AAV5TW53</accession>
<comment type="caution">
    <text evidence="2">The sequence shown here is derived from an EMBL/GenBank/DDBJ whole genome shotgun (WGS) entry which is preliminary data.</text>
</comment>
<dbReference type="AlphaFoldDB" id="A0AAV5TW53"/>
<feature type="non-terminal residue" evidence="2">
    <location>
        <position position="369"/>
    </location>
</feature>
<protein>
    <recommendedName>
        <fullName evidence="1">F-box domain-containing protein</fullName>
    </recommendedName>
</protein>
<dbReference type="Pfam" id="PF00646">
    <property type="entry name" value="F-box"/>
    <property type="match status" value="1"/>
</dbReference>
<reference evidence="2" key="1">
    <citation type="submission" date="2023-10" db="EMBL/GenBank/DDBJ databases">
        <title>Genome assembly of Pristionchus species.</title>
        <authorList>
            <person name="Yoshida K."/>
            <person name="Sommer R.J."/>
        </authorList>
    </citation>
    <scope>NUCLEOTIDE SEQUENCE</scope>
    <source>
        <strain evidence="2">RS0144</strain>
    </source>
</reference>
<sequence length="369" mass="42674">MDILSLPDLVLRRLMRKMTIKDRLNLRLTCRACGLGRRHTHAGCFDYGRISHCTANNPAIRCKAETCTCKEWHGHALLEGSKIITRGSDGLIYNVSYNQRNRRMVYSVREQDGMKHIKIESALSIALGDASFNLLYSSTDDFEQLHNLIKRLFSGISFNKFEFKLDDPNSGEPFLEFIHKLAMEIRIDHFVFNHFMNWYWDSVTKLIVDYPNRKHNVDFESHAVKNILLAIPALEKLSVSGYPIHYMICVFPLFSANATHKTLVLGQDYWQITTADLMAIMQVVSEANSKRSVQFGVMIRPITSFLDDYNIPESAQACEIFGEFEVCEVQPKQLKVLRYRNCRIRIEIYEPLNCGKFTISNVDEQLYIH</sequence>
<dbReference type="EMBL" id="BTSX01000005">
    <property type="protein sequence ID" value="GMS98238.1"/>
    <property type="molecule type" value="Genomic_DNA"/>
</dbReference>
<gene>
    <name evidence="2" type="ORF">PENTCL1PPCAC_20413</name>
</gene>
<dbReference type="Proteomes" id="UP001432027">
    <property type="component" value="Unassembled WGS sequence"/>
</dbReference>
<feature type="domain" description="F-box" evidence="1">
    <location>
        <begin position="1"/>
        <end position="31"/>
    </location>
</feature>
<evidence type="ECO:0000313" key="3">
    <source>
        <dbReference type="Proteomes" id="UP001432027"/>
    </source>
</evidence>
<dbReference type="PROSITE" id="PS50181">
    <property type="entry name" value="FBOX"/>
    <property type="match status" value="1"/>
</dbReference>
<name>A0AAV5TW53_9BILA</name>
<dbReference type="InterPro" id="IPR001810">
    <property type="entry name" value="F-box_dom"/>
</dbReference>
<evidence type="ECO:0000313" key="2">
    <source>
        <dbReference type="EMBL" id="GMS98238.1"/>
    </source>
</evidence>
<proteinExistence type="predicted"/>